<reference evidence="1 2" key="1">
    <citation type="submission" date="2020-08" db="EMBL/GenBank/DDBJ databases">
        <title>Genomic Encyclopedia of Type Strains, Phase IV (KMG-IV): sequencing the most valuable type-strain genomes for metagenomic binning, comparative biology and taxonomic classification.</title>
        <authorList>
            <person name="Goeker M."/>
        </authorList>
    </citation>
    <scope>NUCLEOTIDE SEQUENCE [LARGE SCALE GENOMIC DNA]</scope>
    <source>
        <strain evidence="1 2">DSM 101064</strain>
    </source>
</reference>
<evidence type="ECO:0008006" key="3">
    <source>
        <dbReference type="Google" id="ProtNLM"/>
    </source>
</evidence>
<dbReference type="AlphaFoldDB" id="A0A7W9EYA5"/>
<keyword evidence="2" id="KW-1185">Reference proteome</keyword>
<name>A0A7W9EYA5_9RHOB</name>
<protein>
    <recommendedName>
        <fullName evidence="3">Guanylate cyclase domain-containing protein</fullName>
    </recommendedName>
</protein>
<evidence type="ECO:0000313" key="2">
    <source>
        <dbReference type="Proteomes" id="UP000535415"/>
    </source>
</evidence>
<organism evidence="1 2">
    <name type="scientific">Yoonia ponticola</name>
    <dbReference type="NCBI Taxonomy" id="1524255"/>
    <lineage>
        <taxon>Bacteria</taxon>
        <taxon>Pseudomonadati</taxon>
        <taxon>Pseudomonadota</taxon>
        <taxon>Alphaproteobacteria</taxon>
        <taxon>Rhodobacterales</taxon>
        <taxon>Paracoccaceae</taxon>
        <taxon>Yoonia</taxon>
    </lineage>
</organism>
<gene>
    <name evidence="1" type="ORF">FHS72_000320</name>
</gene>
<dbReference type="EMBL" id="JACIJM010000001">
    <property type="protein sequence ID" value="MBB5720716.1"/>
    <property type="molecule type" value="Genomic_DNA"/>
</dbReference>
<sequence length="263" mass="29838">MSEIFEKRFVVFIDILGFGAMVSAASKDPDGKIAKRVDQALSIIHKMSLLEVDVVDTTGSINGFHSHIFSDCIVMSVKPESFAVSKLFIELARLTVDLMSIGVWIRGGMSHGLISKRRSTPWGPSVVEAYNVESQLAVNPRIALSKTAHDFVVTQMDRKQEESLIVRDEDGIWSLAPFVWALRSSYEQNEILTEEKGNSIKKHLEVAHRDTVDNPKVFKKIDWLSWQWDTHVKPRNGHPRFDCRTHFGKSRDLVDVYARARDS</sequence>
<comment type="caution">
    <text evidence="1">The sequence shown here is derived from an EMBL/GenBank/DDBJ whole genome shotgun (WGS) entry which is preliminary data.</text>
</comment>
<dbReference type="RefSeq" id="WP_183524522.1">
    <property type="nucleotide sequence ID" value="NZ_JACIJM010000001.1"/>
</dbReference>
<proteinExistence type="predicted"/>
<dbReference type="Proteomes" id="UP000535415">
    <property type="component" value="Unassembled WGS sequence"/>
</dbReference>
<evidence type="ECO:0000313" key="1">
    <source>
        <dbReference type="EMBL" id="MBB5720716.1"/>
    </source>
</evidence>
<accession>A0A7W9EYA5</accession>